<dbReference type="InterPro" id="IPR012554">
    <property type="entry name" value="DegQ"/>
</dbReference>
<dbReference type="Pfam" id="PF08181">
    <property type="entry name" value="DegQ"/>
    <property type="match status" value="1"/>
</dbReference>
<dbReference type="EMBL" id="JBHLVO010000003">
    <property type="protein sequence ID" value="MFC0270993.1"/>
    <property type="molecule type" value="Genomic_DNA"/>
</dbReference>
<dbReference type="RefSeq" id="WP_378931579.1">
    <property type="nucleotide sequence ID" value="NZ_JBHLVO010000003.1"/>
</dbReference>
<protein>
    <submittedName>
        <fullName evidence="2">DegQ family regulator</fullName>
    </submittedName>
</protein>
<feature type="coiled-coil region" evidence="1">
    <location>
        <begin position="6"/>
        <end position="33"/>
    </location>
</feature>
<sequence>MDQRKIEEMAQALMQLEKEIQKTKQSLQLINKSIDKYDKYAFLNVS</sequence>
<evidence type="ECO:0000313" key="3">
    <source>
        <dbReference type="Proteomes" id="UP001589854"/>
    </source>
</evidence>
<organism evidence="2 3">
    <name type="scientific">Metabacillus herbersteinensis</name>
    <dbReference type="NCBI Taxonomy" id="283816"/>
    <lineage>
        <taxon>Bacteria</taxon>
        <taxon>Bacillati</taxon>
        <taxon>Bacillota</taxon>
        <taxon>Bacilli</taxon>
        <taxon>Bacillales</taxon>
        <taxon>Bacillaceae</taxon>
        <taxon>Metabacillus</taxon>
    </lineage>
</organism>
<keyword evidence="3" id="KW-1185">Reference proteome</keyword>
<evidence type="ECO:0000313" key="2">
    <source>
        <dbReference type="EMBL" id="MFC0270993.1"/>
    </source>
</evidence>
<accession>A0ABV6GBE5</accession>
<name>A0ABV6GBE5_9BACI</name>
<gene>
    <name evidence="2" type="ORF">ACFFIX_05965</name>
</gene>
<reference evidence="2 3" key="1">
    <citation type="submission" date="2024-09" db="EMBL/GenBank/DDBJ databases">
        <authorList>
            <person name="Sun Q."/>
            <person name="Mori K."/>
        </authorList>
    </citation>
    <scope>NUCLEOTIDE SEQUENCE [LARGE SCALE GENOMIC DNA]</scope>
    <source>
        <strain evidence="2 3">CCM 7228</strain>
    </source>
</reference>
<evidence type="ECO:0000256" key="1">
    <source>
        <dbReference type="SAM" id="Coils"/>
    </source>
</evidence>
<comment type="caution">
    <text evidence="2">The sequence shown here is derived from an EMBL/GenBank/DDBJ whole genome shotgun (WGS) entry which is preliminary data.</text>
</comment>
<proteinExistence type="predicted"/>
<keyword evidence="1" id="KW-0175">Coiled coil</keyword>
<dbReference type="Proteomes" id="UP001589854">
    <property type="component" value="Unassembled WGS sequence"/>
</dbReference>